<dbReference type="HAMAP" id="MF_00924">
    <property type="entry name" value="OM_assembly_BamC"/>
    <property type="match status" value="1"/>
</dbReference>
<dbReference type="InterPro" id="IPR014524">
    <property type="entry name" value="BamC"/>
</dbReference>
<protein>
    <recommendedName>
        <fullName evidence="6">Outer membrane protein assembly factor BamC</fullName>
    </recommendedName>
</protein>
<evidence type="ECO:0000256" key="4">
    <source>
        <dbReference type="ARBA" id="ARBA00023237"/>
    </source>
</evidence>
<organism evidence="7 8">
    <name type="scientific">Shewanella gaetbuli</name>
    <dbReference type="NCBI Taxonomy" id="220752"/>
    <lineage>
        <taxon>Bacteria</taxon>
        <taxon>Pseudomonadati</taxon>
        <taxon>Pseudomonadota</taxon>
        <taxon>Gammaproteobacteria</taxon>
        <taxon>Alteromonadales</taxon>
        <taxon>Shewanellaceae</taxon>
        <taxon>Shewanella</taxon>
    </lineage>
</organism>
<sequence>MYKIVTPIILITTLAACSTPVDRRVANGSDEYTKAQEIPLLTIPEGLNQPRYSKEYQIPQIGSKADSALVGKKLDIRPPLQIIAMAEGTHVEESNDSIKIIIESIDNKTDLKQEIFDVINGYLSQNNIPKLVENFDTGVIETDWIENKEVIDTSWFGDDKVYLLRQRYQFNINVKPHGRTGDVSINLLDHEEYYDEAEQEILLTDIDKQRYSIDMLNNTIAYMGLKRERAIKAARIEQSLGIDIDLVEPGDEQESYWLAQADFKKTWDRLRIVLPELGFDVVDMDSSKGLFYINLEESGGFWSSLWGEEKLSLQKGNYRMLLRTTDDTNQTKILLHDVADEPISNEAIAEVYNRIAAQMKEDRKVR</sequence>
<comment type="caution">
    <text evidence="7">The sequence shown here is derived from an EMBL/GenBank/DDBJ whole genome shotgun (WGS) entry which is preliminary data.</text>
</comment>
<dbReference type="Proteomes" id="UP001139333">
    <property type="component" value="Unassembled WGS sequence"/>
</dbReference>
<accession>A0A9X1ZHL3</accession>
<keyword evidence="1 6" id="KW-0732">Signal</keyword>
<dbReference type="Pfam" id="PF06804">
    <property type="entry name" value="Lipoprotein_18"/>
    <property type="match status" value="1"/>
</dbReference>
<keyword evidence="3 6" id="KW-0564">Palmitate</keyword>
<keyword evidence="2 6" id="KW-0472">Membrane</keyword>
<evidence type="ECO:0000313" key="8">
    <source>
        <dbReference type="Proteomes" id="UP001139333"/>
    </source>
</evidence>
<keyword evidence="5 6" id="KW-0449">Lipoprotein</keyword>
<evidence type="ECO:0000256" key="5">
    <source>
        <dbReference type="ARBA" id="ARBA00023288"/>
    </source>
</evidence>
<dbReference type="PROSITE" id="PS51257">
    <property type="entry name" value="PROKAR_LIPOPROTEIN"/>
    <property type="match status" value="1"/>
</dbReference>
<comment type="subcellular location">
    <subcellularLocation>
        <location evidence="6">Cell outer membrane</location>
        <topology evidence="6">Lipid-anchor</topology>
    </subcellularLocation>
</comment>
<keyword evidence="4 6" id="KW-0998">Cell outer membrane</keyword>
<dbReference type="GO" id="GO:0009279">
    <property type="term" value="C:cell outer membrane"/>
    <property type="evidence" value="ECO:0007669"/>
    <property type="project" value="UniProtKB-SubCell"/>
</dbReference>
<dbReference type="AlphaFoldDB" id="A0A9X1ZHL3"/>
<gene>
    <name evidence="6 7" type="primary">bamC</name>
    <name evidence="7" type="ORF">L2672_07065</name>
</gene>
<evidence type="ECO:0000256" key="2">
    <source>
        <dbReference type="ARBA" id="ARBA00023136"/>
    </source>
</evidence>
<dbReference type="GO" id="GO:0051205">
    <property type="term" value="P:protein insertion into membrane"/>
    <property type="evidence" value="ECO:0007669"/>
    <property type="project" value="UniProtKB-UniRule"/>
</dbReference>
<dbReference type="PIRSF" id="PIRSF026343">
    <property type="entry name" value="NlpB"/>
    <property type="match status" value="1"/>
</dbReference>
<dbReference type="GO" id="GO:0043165">
    <property type="term" value="P:Gram-negative-bacterium-type cell outer membrane assembly"/>
    <property type="evidence" value="ECO:0007669"/>
    <property type="project" value="UniProtKB-UniRule"/>
</dbReference>
<dbReference type="EMBL" id="JAKIKP010000004">
    <property type="protein sequence ID" value="MCL1142454.1"/>
    <property type="molecule type" value="Genomic_DNA"/>
</dbReference>
<dbReference type="Gene3D" id="3.30.310.170">
    <property type="entry name" value="Outer membrane protein assembly factor BamC"/>
    <property type="match status" value="1"/>
</dbReference>
<comment type="subunit">
    <text evidence="6">Part of the Bam complex.</text>
</comment>
<dbReference type="RefSeq" id="WP_248995141.1">
    <property type="nucleotide sequence ID" value="NZ_JAKIKP010000004.1"/>
</dbReference>
<proteinExistence type="inferred from homology"/>
<name>A0A9X1ZHL3_9GAMM</name>
<keyword evidence="8" id="KW-1185">Reference proteome</keyword>
<comment type="function">
    <text evidence="6">Part of the outer membrane protein assembly complex, which is involved in assembly and insertion of beta-barrel proteins into the outer membrane.</text>
</comment>
<dbReference type="InterPro" id="IPR010653">
    <property type="entry name" value="NlpB/DapX"/>
</dbReference>
<evidence type="ECO:0000256" key="3">
    <source>
        <dbReference type="ARBA" id="ARBA00023139"/>
    </source>
</evidence>
<evidence type="ECO:0000256" key="6">
    <source>
        <dbReference type="HAMAP-Rule" id="MF_00924"/>
    </source>
</evidence>
<evidence type="ECO:0000313" key="7">
    <source>
        <dbReference type="EMBL" id="MCL1142454.1"/>
    </source>
</evidence>
<dbReference type="Gene3D" id="3.30.530.50">
    <property type="match status" value="1"/>
</dbReference>
<evidence type="ECO:0000256" key="1">
    <source>
        <dbReference type="ARBA" id="ARBA00022729"/>
    </source>
</evidence>
<reference evidence="7" key="1">
    <citation type="submission" date="2022-01" db="EMBL/GenBank/DDBJ databases">
        <title>Whole genome-based taxonomy of the Shewanellaceae.</title>
        <authorList>
            <person name="Martin-Rodriguez A.J."/>
        </authorList>
    </citation>
    <scope>NUCLEOTIDE SEQUENCE</scope>
    <source>
        <strain evidence="7">DSM 16422</strain>
    </source>
</reference>
<comment type="similarity">
    <text evidence="6">Belongs to the BamC family.</text>
</comment>
<dbReference type="InterPro" id="IPR042268">
    <property type="entry name" value="BamC_C"/>
</dbReference>